<dbReference type="Pfam" id="PF02566">
    <property type="entry name" value="OsmC"/>
    <property type="match status" value="1"/>
</dbReference>
<accession>A0ABQ5RGJ4</accession>
<evidence type="ECO:0000313" key="2">
    <source>
        <dbReference type="Proteomes" id="UP001144451"/>
    </source>
</evidence>
<protein>
    <recommendedName>
        <fullName evidence="3">OsmC family peroxiredoxin</fullName>
    </recommendedName>
</protein>
<dbReference type="InterPro" id="IPR003718">
    <property type="entry name" value="OsmC/Ohr_fam"/>
</dbReference>
<gene>
    <name evidence="1" type="ORF">BCONGLO52_18350</name>
</gene>
<proteinExistence type="predicted"/>
<comment type="caution">
    <text evidence="1">The sequence shown here is derived from an EMBL/GenBank/DDBJ whole genome shotgun (WGS) entry which is preliminary data.</text>
</comment>
<dbReference type="InterPro" id="IPR036102">
    <property type="entry name" value="OsmC/Ohrsf"/>
</dbReference>
<dbReference type="PANTHER" id="PTHR35368:SF1">
    <property type="entry name" value="HYDROPEROXIDE REDUCTASE"/>
    <property type="match status" value="1"/>
</dbReference>
<evidence type="ECO:0008006" key="3">
    <source>
        <dbReference type="Google" id="ProtNLM"/>
    </source>
</evidence>
<reference evidence="1" key="1">
    <citation type="submission" date="2022-12" db="EMBL/GenBank/DDBJ databases">
        <title>Reference genome sequencing for broad-spectrum identification of bacterial and archaeal isolates by mass spectrometry.</title>
        <authorList>
            <person name="Sekiguchi Y."/>
            <person name="Tourlousse D.M."/>
        </authorList>
    </citation>
    <scope>NUCLEOTIDE SEQUENCE</scope>
    <source>
        <strain evidence="1">5-2</strain>
    </source>
</reference>
<dbReference type="Gene3D" id="3.30.300.20">
    <property type="match status" value="1"/>
</dbReference>
<keyword evidence="2" id="KW-1185">Reference proteome</keyword>
<evidence type="ECO:0000313" key="1">
    <source>
        <dbReference type="EMBL" id="GLI30994.1"/>
    </source>
</evidence>
<organism evidence="1 2">
    <name type="scientific">Brachybacterium conglomeratum</name>
    <dbReference type="NCBI Taxonomy" id="47846"/>
    <lineage>
        <taxon>Bacteria</taxon>
        <taxon>Bacillati</taxon>
        <taxon>Actinomycetota</taxon>
        <taxon>Actinomycetes</taxon>
        <taxon>Micrococcales</taxon>
        <taxon>Dermabacteraceae</taxon>
        <taxon>Brachybacterium</taxon>
    </lineage>
</organism>
<sequence>MTGGRDERSARPYGGAVTLSDTTTDTFSLTTATSVSAADLADSAAARADRLDAAGTAWGERIDARRDSAQLTYTVNGQGVGAVASTLRAGRHEFAVDEPAALAGDDLAASPVEVALGALISCQVVVYRLYAHALGIQVDDIDVTAEGDLDAARLFGKDESVRAGFGDVRLRVRLTGPESAERYEELRAAVDAHCPVLDLFQNPTPVTTRVEVAAG</sequence>
<dbReference type="SUPFAM" id="SSF82784">
    <property type="entry name" value="OsmC-like"/>
    <property type="match status" value="1"/>
</dbReference>
<name>A0ABQ5RGJ4_9MICO</name>
<dbReference type="PANTHER" id="PTHR35368">
    <property type="entry name" value="HYDROPEROXIDE REDUCTASE"/>
    <property type="match status" value="1"/>
</dbReference>
<dbReference type="InterPro" id="IPR052924">
    <property type="entry name" value="OsmC/Ohr_hydroprdx_reductase"/>
</dbReference>
<dbReference type="EMBL" id="BSDQ01000001">
    <property type="protein sequence ID" value="GLI30994.1"/>
    <property type="molecule type" value="Genomic_DNA"/>
</dbReference>
<dbReference type="InterPro" id="IPR015946">
    <property type="entry name" value="KH_dom-like_a/b"/>
</dbReference>
<dbReference type="Proteomes" id="UP001144451">
    <property type="component" value="Unassembled WGS sequence"/>
</dbReference>